<dbReference type="PANTHER" id="PTHR34788">
    <property type="entry name" value="F15I1.22"/>
    <property type="match status" value="1"/>
</dbReference>
<dbReference type="AlphaFoldDB" id="A0A9K3NAW2"/>
<evidence type="ECO:0000313" key="1">
    <source>
        <dbReference type="EMBL" id="KAF5793429.1"/>
    </source>
</evidence>
<accession>A0A9K3NAW2</accession>
<keyword evidence="2" id="KW-1185">Reference proteome</keyword>
<evidence type="ECO:0000313" key="2">
    <source>
        <dbReference type="Proteomes" id="UP000215914"/>
    </source>
</evidence>
<dbReference type="Gramene" id="mRNA:HanXRQr2_Chr09g0417301">
    <property type="protein sequence ID" value="CDS:HanXRQr2_Chr09g0417301.1"/>
    <property type="gene ID" value="HanXRQr2_Chr09g0417301"/>
</dbReference>
<organism evidence="1 2">
    <name type="scientific">Helianthus annuus</name>
    <name type="common">Common sunflower</name>
    <dbReference type="NCBI Taxonomy" id="4232"/>
    <lineage>
        <taxon>Eukaryota</taxon>
        <taxon>Viridiplantae</taxon>
        <taxon>Streptophyta</taxon>
        <taxon>Embryophyta</taxon>
        <taxon>Tracheophyta</taxon>
        <taxon>Spermatophyta</taxon>
        <taxon>Magnoliopsida</taxon>
        <taxon>eudicotyledons</taxon>
        <taxon>Gunneridae</taxon>
        <taxon>Pentapetalae</taxon>
        <taxon>asterids</taxon>
        <taxon>campanulids</taxon>
        <taxon>Asterales</taxon>
        <taxon>Asteraceae</taxon>
        <taxon>Asteroideae</taxon>
        <taxon>Heliantheae alliance</taxon>
        <taxon>Heliantheae</taxon>
        <taxon>Helianthus</taxon>
    </lineage>
</organism>
<reference evidence="1" key="1">
    <citation type="journal article" date="2017" name="Nature">
        <title>The sunflower genome provides insights into oil metabolism, flowering and Asterid evolution.</title>
        <authorList>
            <person name="Badouin H."/>
            <person name="Gouzy J."/>
            <person name="Grassa C.J."/>
            <person name="Murat F."/>
            <person name="Staton S.E."/>
            <person name="Cottret L."/>
            <person name="Lelandais-Briere C."/>
            <person name="Owens G.L."/>
            <person name="Carrere S."/>
            <person name="Mayjonade B."/>
            <person name="Legrand L."/>
            <person name="Gill N."/>
            <person name="Kane N.C."/>
            <person name="Bowers J.E."/>
            <person name="Hubner S."/>
            <person name="Bellec A."/>
            <person name="Berard A."/>
            <person name="Berges H."/>
            <person name="Blanchet N."/>
            <person name="Boniface M.C."/>
            <person name="Brunel D."/>
            <person name="Catrice O."/>
            <person name="Chaidir N."/>
            <person name="Claudel C."/>
            <person name="Donnadieu C."/>
            <person name="Faraut T."/>
            <person name="Fievet G."/>
            <person name="Helmstetter N."/>
            <person name="King M."/>
            <person name="Knapp S.J."/>
            <person name="Lai Z."/>
            <person name="Le Paslier M.C."/>
            <person name="Lippi Y."/>
            <person name="Lorenzon L."/>
            <person name="Mandel J.R."/>
            <person name="Marage G."/>
            <person name="Marchand G."/>
            <person name="Marquand E."/>
            <person name="Bret-Mestries E."/>
            <person name="Morien E."/>
            <person name="Nambeesan S."/>
            <person name="Nguyen T."/>
            <person name="Pegot-Espagnet P."/>
            <person name="Pouilly N."/>
            <person name="Raftis F."/>
            <person name="Sallet E."/>
            <person name="Schiex T."/>
            <person name="Thomas J."/>
            <person name="Vandecasteele C."/>
            <person name="Vares D."/>
            <person name="Vear F."/>
            <person name="Vautrin S."/>
            <person name="Crespi M."/>
            <person name="Mangin B."/>
            <person name="Burke J.M."/>
            <person name="Salse J."/>
            <person name="Munos S."/>
            <person name="Vincourt P."/>
            <person name="Rieseberg L.H."/>
            <person name="Langlade N.B."/>
        </authorList>
    </citation>
    <scope>NUCLEOTIDE SEQUENCE</scope>
    <source>
        <tissue evidence="1">Leaves</tissue>
    </source>
</reference>
<dbReference type="EMBL" id="MNCJ02000324">
    <property type="protein sequence ID" value="KAF5793429.1"/>
    <property type="molecule type" value="Genomic_DNA"/>
</dbReference>
<gene>
    <name evidence="1" type="ORF">HanXRQr2_Chr09g0417301</name>
</gene>
<sequence>MNSIRNTTTFSDSDDVNMAEMKHNQTAIYRCTTRRRIWPLRRKKKKLPTVRLGGKRQLLVKIFRRIRIRWMKMKKACTLKKLKEYYYSVLKDVIAAGGTFETYQQRLMLESSFAVPVMGLSFNTYH</sequence>
<reference evidence="1" key="2">
    <citation type="submission" date="2020-06" db="EMBL/GenBank/DDBJ databases">
        <title>Helianthus annuus Genome sequencing and assembly Release 2.</title>
        <authorList>
            <person name="Gouzy J."/>
            <person name="Langlade N."/>
            <person name="Munos S."/>
        </authorList>
    </citation>
    <scope>NUCLEOTIDE SEQUENCE</scope>
    <source>
        <tissue evidence="1">Leaves</tissue>
    </source>
</reference>
<protein>
    <submittedName>
        <fullName evidence="1">Uncharacterized protein</fullName>
    </submittedName>
</protein>
<name>A0A9K3NAW2_HELAN</name>
<comment type="caution">
    <text evidence="1">The sequence shown here is derived from an EMBL/GenBank/DDBJ whole genome shotgun (WGS) entry which is preliminary data.</text>
</comment>
<dbReference type="Proteomes" id="UP000215914">
    <property type="component" value="Unassembled WGS sequence"/>
</dbReference>
<dbReference type="PANTHER" id="PTHR34788:SF4">
    <property type="entry name" value="F15I1.22"/>
    <property type="match status" value="1"/>
</dbReference>
<proteinExistence type="predicted"/>